<dbReference type="CDD" id="cd00198">
    <property type="entry name" value="vWFA"/>
    <property type="match status" value="1"/>
</dbReference>
<feature type="region of interest" description="Disordered" evidence="1">
    <location>
        <begin position="1"/>
        <end position="20"/>
    </location>
</feature>
<evidence type="ECO:0000313" key="2">
    <source>
        <dbReference type="EMBL" id="AEW05367.1"/>
    </source>
</evidence>
<dbReference type="NCBIfam" id="TIGR02877">
    <property type="entry name" value="spore_yhbH"/>
    <property type="match status" value="1"/>
</dbReference>
<feature type="compositionally biased region" description="Low complexity" evidence="1">
    <location>
        <begin position="71"/>
        <end position="84"/>
    </location>
</feature>
<dbReference type="Proteomes" id="UP000005439">
    <property type="component" value="Chromosome"/>
</dbReference>
<dbReference type="PANTHER" id="PTHR30510:SF2">
    <property type="entry name" value="UPF0229 PROTEIN YEAH"/>
    <property type="match status" value="1"/>
</dbReference>
<reference evidence="3" key="1">
    <citation type="submission" date="2011-12" db="EMBL/GenBank/DDBJ databases">
        <title>The complete genome of chromosome of Sulfobacillus acidophilus DSM 10332.</title>
        <authorList>
            <person name="Lucas S."/>
            <person name="Han J."/>
            <person name="Lapidus A."/>
            <person name="Bruce D."/>
            <person name="Goodwin L."/>
            <person name="Pitluck S."/>
            <person name="Peters L."/>
            <person name="Kyrpides N."/>
            <person name="Mavromatis K."/>
            <person name="Ivanova N."/>
            <person name="Mikhailova N."/>
            <person name="Chertkov O."/>
            <person name="Saunders E."/>
            <person name="Detter J.C."/>
            <person name="Tapia R."/>
            <person name="Han C."/>
            <person name="Land M."/>
            <person name="Hauser L."/>
            <person name="Markowitz V."/>
            <person name="Cheng J.-F."/>
            <person name="Hugenholtz P."/>
            <person name="Woyke T."/>
            <person name="Wu D."/>
            <person name="Pukall R."/>
            <person name="Gehrich-Schroeter G."/>
            <person name="Schneider S."/>
            <person name="Klenk H.-P."/>
            <person name="Eisen J.A."/>
        </authorList>
    </citation>
    <scope>NUCLEOTIDE SEQUENCE [LARGE SCALE GENOMIC DNA]</scope>
    <source>
        <strain evidence="3">ATCC 700253 / DSM 10332 / NAL</strain>
    </source>
</reference>
<sequence length="381" mass="43508">MADLVPDWSLQRKGASDQSRHVQKIRQALKERLPDLVTEDSIMTSDGHRIIKVPIRSLEQYRFRFHPWQQDRVGQDQGQGQPGDVLGTVPKPGGPGGQGGQPGEMPGIDYFEAEVTIDDIAGLLFEELGLPYLQPKPLASIPHPTWRFKDIAQKGLMGNLDKRRSLKQNLLRNARQGTPTVGKWRDEDLRFKTWIDEPQPENNAVVIAMRDISGSMGDFKKQMARTFAFWMLKFLRTHYQSVDVVFLVHHTQAREVTEDEFFQLGESGGTKVSSVYQLCAEIIQERYPPHQWNIYPFHFSDGDNWSDADNRRTVEILEKLLPQVNVFGYGEIREGGYTSTLMSAFSRIQHPRFKMVTITAKADIYPALKAFFPREEGAHRG</sequence>
<dbReference type="InterPro" id="IPR014230">
    <property type="entry name" value="Spore_YhbH"/>
</dbReference>
<dbReference type="InterPro" id="IPR036465">
    <property type="entry name" value="vWFA_dom_sf"/>
</dbReference>
<dbReference type="AlphaFoldDB" id="G8U0R4"/>
<proteinExistence type="predicted"/>
<feature type="region of interest" description="Disordered" evidence="1">
    <location>
        <begin position="71"/>
        <end position="105"/>
    </location>
</feature>
<dbReference type="STRING" id="679936.Sulac_1874"/>
<organism evidence="2 3">
    <name type="scientific">Sulfobacillus acidophilus (strain ATCC 700253 / DSM 10332 / NAL)</name>
    <dbReference type="NCBI Taxonomy" id="679936"/>
    <lineage>
        <taxon>Bacteria</taxon>
        <taxon>Bacillati</taxon>
        <taxon>Bacillota</taxon>
        <taxon>Clostridia</taxon>
        <taxon>Eubacteriales</taxon>
        <taxon>Clostridiales Family XVII. Incertae Sedis</taxon>
        <taxon>Sulfobacillus</taxon>
    </lineage>
</organism>
<keyword evidence="3" id="KW-1185">Reference proteome</keyword>
<dbReference type="EMBL" id="CP003179">
    <property type="protein sequence ID" value="AEW05367.1"/>
    <property type="molecule type" value="Genomic_DNA"/>
</dbReference>
<dbReference type="HOGENOM" id="CLU_049702_2_0_9"/>
<reference evidence="2 3" key="2">
    <citation type="journal article" date="2012" name="Stand. Genomic Sci.">
        <title>Complete genome sequence of the moderately thermophilic mineral-sulfide-oxidizing firmicute Sulfobacillus acidophilus type strain (NAL(T)).</title>
        <authorList>
            <person name="Anderson I."/>
            <person name="Chertkov O."/>
            <person name="Chen A."/>
            <person name="Saunders E."/>
            <person name="Lapidus A."/>
            <person name="Nolan M."/>
            <person name="Lucas S."/>
            <person name="Hammon N."/>
            <person name="Deshpande S."/>
            <person name="Cheng J.F."/>
            <person name="Han C."/>
            <person name="Tapia R."/>
            <person name="Goodwin L.A."/>
            <person name="Pitluck S."/>
            <person name="Liolios K."/>
            <person name="Pagani I."/>
            <person name="Ivanova N."/>
            <person name="Mikhailova N."/>
            <person name="Pati A."/>
            <person name="Palaniappan K."/>
            <person name="Land M."/>
            <person name="Pan C."/>
            <person name="Rohde M."/>
            <person name="Pukall R."/>
            <person name="Goker M."/>
            <person name="Detter J.C."/>
            <person name="Woyke T."/>
            <person name="Bristow J."/>
            <person name="Eisen J.A."/>
            <person name="Markowitz V."/>
            <person name="Hugenholtz P."/>
            <person name="Kyrpides N.C."/>
            <person name="Klenk H.P."/>
            <person name="Mavromatis K."/>
        </authorList>
    </citation>
    <scope>NUCLEOTIDE SEQUENCE [LARGE SCALE GENOMIC DNA]</scope>
    <source>
        <strain evidence="3">ATCC 700253 / DSM 10332 / NAL</strain>
    </source>
</reference>
<dbReference type="KEGG" id="sap:Sulac_1874"/>
<evidence type="ECO:0000256" key="1">
    <source>
        <dbReference type="SAM" id="MobiDB-lite"/>
    </source>
</evidence>
<name>G8U0R4_SULAD</name>
<protein>
    <submittedName>
        <fullName evidence="2">Sporulation protein YhbH</fullName>
    </submittedName>
</protein>
<dbReference type="InterPro" id="IPR006698">
    <property type="entry name" value="UPF0229"/>
</dbReference>
<dbReference type="PATRIC" id="fig|679936.5.peg.1940"/>
<dbReference type="Pfam" id="PF04285">
    <property type="entry name" value="DUF444"/>
    <property type="match status" value="2"/>
</dbReference>
<gene>
    <name evidence="2" type="ordered locus">Sulac_1874</name>
</gene>
<dbReference type="SUPFAM" id="SSF53300">
    <property type="entry name" value="vWA-like"/>
    <property type="match status" value="1"/>
</dbReference>
<accession>G8U0R4</accession>
<dbReference type="PANTHER" id="PTHR30510">
    <property type="entry name" value="UPF0229 PROTEIN YEAH"/>
    <property type="match status" value="1"/>
</dbReference>
<evidence type="ECO:0000313" key="3">
    <source>
        <dbReference type="Proteomes" id="UP000005439"/>
    </source>
</evidence>